<sequence>MQLPIVAPAPLVTTHADAFRDLFDNRRQFQHFQQYLTGLIVLPNKSLTNIARCVLDSADKTNLSRFFSDAPWNEAQVNDRRITYLLDQTTLQRRGTDASALIIDDTLCEHVGSLFAFVDHHYDHSNGAYPLAHNPVTSHYVSGPVRFPVDLRLYRRYEEVTRWEHFVHHHFPDLLIPTAKKERAKLHRMVAPVLLADPDFQALHAQFHTKIELAIELVHKAVERTLPFSVVLFDSWYLAEELVGVLKDLNKDWVSILKRNRNLETNSFVLRDASGQPISFTGPHIKVEELVRHIPRSAYRAVTVGEQTYWCFTLTARLPTLGKVRLVVSFANAELSGTYVVLVTNRVDWSGPQTITTYLLRWPIETFYQDGKSSLGLNEYRMRSAEAIGKHWCLVFVAYSLLQLECLPAALVGGSLPVKTIGEACRQQTQAVIEALILYAHDQLHRGQHVKDVFARLFAKQGLVLI</sequence>
<dbReference type="InterPro" id="IPR039365">
    <property type="entry name" value="IS701-like"/>
</dbReference>
<protein>
    <recommendedName>
        <fullName evidence="1">Transposase IS701-like DDE domain-containing protein</fullName>
    </recommendedName>
</protein>
<name>A0A6J4JRJ0_9CHLR</name>
<dbReference type="EMBL" id="CADCTR010001194">
    <property type="protein sequence ID" value="CAA9285593.1"/>
    <property type="molecule type" value="Genomic_DNA"/>
</dbReference>
<feature type="domain" description="Transposase IS701-like DDE" evidence="1">
    <location>
        <begin position="19"/>
        <end position="307"/>
    </location>
</feature>
<organism evidence="2">
    <name type="scientific">uncultured Chloroflexia bacterium</name>
    <dbReference type="NCBI Taxonomy" id="1672391"/>
    <lineage>
        <taxon>Bacteria</taxon>
        <taxon>Bacillati</taxon>
        <taxon>Chloroflexota</taxon>
        <taxon>Chloroflexia</taxon>
        <taxon>environmental samples</taxon>
    </lineage>
</organism>
<dbReference type="PANTHER" id="PTHR33627:SF1">
    <property type="entry name" value="TRANSPOSASE"/>
    <property type="match status" value="1"/>
</dbReference>
<evidence type="ECO:0000259" key="1">
    <source>
        <dbReference type="Pfam" id="PF13546"/>
    </source>
</evidence>
<dbReference type="PANTHER" id="PTHR33627">
    <property type="entry name" value="TRANSPOSASE"/>
    <property type="match status" value="1"/>
</dbReference>
<proteinExistence type="predicted"/>
<dbReference type="InterPro" id="IPR038721">
    <property type="entry name" value="IS701-like_DDE_dom"/>
</dbReference>
<accession>A0A6J4JRJ0</accession>
<dbReference type="SUPFAM" id="SSF53098">
    <property type="entry name" value="Ribonuclease H-like"/>
    <property type="match status" value="1"/>
</dbReference>
<dbReference type="AlphaFoldDB" id="A0A6J4JRJ0"/>
<evidence type="ECO:0000313" key="2">
    <source>
        <dbReference type="EMBL" id="CAA9285593.1"/>
    </source>
</evidence>
<dbReference type="InterPro" id="IPR012337">
    <property type="entry name" value="RNaseH-like_sf"/>
</dbReference>
<dbReference type="Pfam" id="PF13546">
    <property type="entry name" value="DDE_5"/>
    <property type="match status" value="1"/>
</dbReference>
<reference evidence="2" key="1">
    <citation type="submission" date="2020-02" db="EMBL/GenBank/DDBJ databases">
        <authorList>
            <person name="Meier V. D."/>
        </authorList>
    </citation>
    <scope>NUCLEOTIDE SEQUENCE</scope>
    <source>
        <strain evidence="2">AVDCRST_MAG93</strain>
    </source>
</reference>
<gene>
    <name evidence="2" type="ORF">AVDCRST_MAG93-3501</name>
</gene>